<dbReference type="NCBIfam" id="TIGR01145">
    <property type="entry name" value="ATP_synt_delta"/>
    <property type="match status" value="1"/>
</dbReference>
<evidence type="ECO:0000256" key="5">
    <source>
        <dbReference type="ARBA" id="ARBA00023136"/>
    </source>
</evidence>
<dbReference type="OrthoDB" id="9796185at2"/>
<keyword evidence="8" id="KW-1003">Cell membrane</keyword>
<dbReference type="InterPro" id="IPR026015">
    <property type="entry name" value="ATP_synth_OSCP/delta_N_sf"/>
</dbReference>
<keyword evidence="10" id="KW-1185">Reference proteome</keyword>
<dbReference type="HAMAP" id="MF_01416">
    <property type="entry name" value="ATP_synth_delta_bact"/>
    <property type="match status" value="1"/>
</dbReference>
<dbReference type="PANTHER" id="PTHR11910">
    <property type="entry name" value="ATP SYNTHASE DELTA CHAIN"/>
    <property type="match status" value="1"/>
</dbReference>
<evidence type="ECO:0000256" key="8">
    <source>
        <dbReference type="HAMAP-Rule" id="MF_01416"/>
    </source>
</evidence>
<comment type="function">
    <text evidence="8">This protein is part of the stalk that links CF(0) to CF(1). It either transmits conformational changes from CF(0) to CF(1) or is implicated in proton conduction.</text>
</comment>
<proteinExistence type="inferred from homology"/>
<dbReference type="RefSeq" id="WP_110438577.1">
    <property type="nucleotide sequence ID" value="NZ_CP046393.1"/>
</dbReference>
<keyword evidence="7 8" id="KW-0066">ATP synthesis</keyword>
<dbReference type="PRINTS" id="PR00125">
    <property type="entry name" value="ATPASEDELTA"/>
</dbReference>
<evidence type="ECO:0000313" key="10">
    <source>
        <dbReference type="Proteomes" id="UP000247565"/>
    </source>
</evidence>
<comment type="function">
    <text evidence="8">F(1)F(0) ATP synthase produces ATP from ADP in the presence of a proton or sodium gradient. F-type ATPases consist of two structural domains, F(1) containing the extramembraneous catalytic core and F(0) containing the membrane proton channel, linked together by a central stalk and a peripheral stalk. During catalysis, ATP synthesis in the catalytic domain of F(1) is coupled via a rotary mechanism of the central stalk subunits to proton translocation.</text>
</comment>
<sequence length="195" mass="21492">MNTDATHAALAASAFTANNLKGRYATALYEFAEEQHALNEVIAEAEGLLKIISENETLRNVLNNPSLDTVQSKAIMAELMNHCGFSQILQNFVGVVANNRRLADLKSFLMAFFALVNLRRGITVAEVITASPLTDMQRAQLKDRFSQAGYNKVDIQERIDSKILGGIIVRIGSKLYDASLQSRLNRLYNVMKGAA</sequence>
<name>A0A318N0Y3_9PROT</name>
<dbReference type="Pfam" id="PF00213">
    <property type="entry name" value="OSCP"/>
    <property type="match status" value="1"/>
</dbReference>
<accession>A0A318N0Y3</accession>
<dbReference type="InterPro" id="IPR000711">
    <property type="entry name" value="ATPase_OSCP/dsu"/>
</dbReference>
<dbReference type="AlphaFoldDB" id="A0A318N0Y3"/>
<dbReference type="PROSITE" id="PS00389">
    <property type="entry name" value="ATPASE_DELTA"/>
    <property type="match status" value="1"/>
</dbReference>
<keyword evidence="3 8" id="KW-0375">Hydrogen ion transport</keyword>
<dbReference type="InterPro" id="IPR020781">
    <property type="entry name" value="ATPase_OSCP/d_CS"/>
</dbReference>
<keyword evidence="5 8" id="KW-0472">Membrane</keyword>
<evidence type="ECO:0000256" key="4">
    <source>
        <dbReference type="ARBA" id="ARBA00023065"/>
    </source>
</evidence>
<evidence type="ECO:0000256" key="3">
    <source>
        <dbReference type="ARBA" id="ARBA00022781"/>
    </source>
</evidence>
<keyword evidence="2 8" id="KW-0813">Transport</keyword>
<evidence type="ECO:0000313" key="9">
    <source>
        <dbReference type="EMBL" id="PXZ02059.1"/>
    </source>
</evidence>
<evidence type="ECO:0000256" key="7">
    <source>
        <dbReference type="ARBA" id="ARBA00023310"/>
    </source>
</evidence>
<keyword evidence="6 8" id="KW-0139">CF(1)</keyword>
<dbReference type="Proteomes" id="UP000247565">
    <property type="component" value="Unassembled WGS sequence"/>
</dbReference>
<dbReference type="GO" id="GO:0046933">
    <property type="term" value="F:proton-transporting ATP synthase activity, rotational mechanism"/>
    <property type="evidence" value="ECO:0007669"/>
    <property type="project" value="UniProtKB-UniRule"/>
</dbReference>
<reference evidence="9 10" key="1">
    <citation type="submission" date="2018-05" db="EMBL/GenBank/DDBJ databases">
        <title>Reference genomes for bee gut microbiota database.</title>
        <authorList>
            <person name="Ellegaard K.M."/>
        </authorList>
    </citation>
    <scope>NUCLEOTIDE SEQUENCE [LARGE SCALE GENOMIC DNA]</scope>
    <source>
        <strain evidence="9 10">ESL0284</strain>
    </source>
</reference>
<dbReference type="EMBL" id="QGLT01000001">
    <property type="protein sequence ID" value="PXZ02059.1"/>
    <property type="molecule type" value="Genomic_DNA"/>
</dbReference>
<keyword evidence="4 8" id="KW-0406">Ion transport</keyword>
<comment type="caution">
    <text evidence="9">The sequence shown here is derived from an EMBL/GenBank/DDBJ whole genome shotgun (WGS) entry which is preliminary data.</text>
</comment>
<dbReference type="GO" id="GO:0045259">
    <property type="term" value="C:proton-transporting ATP synthase complex"/>
    <property type="evidence" value="ECO:0007669"/>
    <property type="project" value="UniProtKB-KW"/>
</dbReference>
<evidence type="ECO:0000256" key="1">
    <source>
        <dbReference type="ARBA" id="ARBA00004370"/>
    </source>
</evidence>
<comment type="similarity">
    <text evidence="8">Belongs to the ATPase delta chain family.</text>
</comment>
<dbReference type="GO" id="GO:0005886">
    <property type="term" value="C:plasma membrane"/>
    <property type="evidence" value="ECO:0007669"/>
    <property type="project" value="UniProtKB-SubCell"/>
</dbReference>
<dbReference type="Gene3D" id="1.10.520.20">
    <property type="entry name" value="N-terminal domain of the delta subunit of the F1F0-ATP synthase"/>
    <property type="match status" value="1"/>
</dbReference>
<gene>
    <name evidence="8 9" type="primary">atpH</name>
    <name evidence="9" type="ORF">DK869_03435</name>
</gene>
<evidence type="ECO:0000256" key="6">
    <source>
        <dbReference type="ARBA" id="ARBA00023196"/>
    </source>
</evidence>
<protein>
    <recommendedName>
        <fullName evidence="8">ATP synthase subunit delta</fullName>
    </recommendedName>
    <alternativeName>
        <fullName evidence="8">ATP synthase F(1) sector subunit delta</fullName>
    </alternativeName>
    <alternativeName>
        <fullName evidence="8">F-type ATPase subunit delta</fullName>
        <shortName evidence="8">F-ATPase subunit delta</shortName>
    </alternativeName>
</protein>
<dbReference type="SUPFAM" id="SSF47928">
    <property type="entry name" value="N-terminal domain of the delta subunit of the F1F0-ATP synthase"/>
    <property type="match status" value="1"/>
</dbReference>
<organism evidence="9 10">
    <name type="scientific">Commensalibacter melissae</name>
    <dbReference type="NCBI Taxonomy" id="2070537"/>
    <lineage>
        <taxon>Bacteria</taxon>
        <taxon>Pseudomonadati</taxon>
        <taxon>Pseudomonadota</taxon>
        <taxon>Alphaproteobacteria</taxon>
        <taxon>Acetobacterales</taxon>
        <taxon>Acetobacteraceae</taxon>
    </lineage>
</organism>
<evidence type="ECO:0000256" key="2">
    <source>
        <dbReference type="ARBA" id="ARBA00022448"/>
    </source>
</evidence>
<comment type="subcellular location">
    <subcellularLocation>
        <location evidence="8">Cell membrane</location>
        <topology evidence="8">Peripheral membrane protein</topology>
    </subcellularLocation>
    <subcellularLocation>
        <location evidence="1">Membrane</location>
    </subcellularLocation>
</comment>